<dbReference type="Pfam" id="PF04982">
    <property type="entry name" value="TM_HPP"/>
    <property type="match status" value="1"/>
</dbReference>
<feature type="transmembrane region" description="Helical" evidence="2">
    <location>
        <begin position="160"/>
        <end position="179"/>
    </location>
</feature>
<dbReference type="EMBL" id="JAJGCB010000021">
    <property type="protein sequence ID" value="KAJ8987896.1"/>
    <property type="molecule type" value="Genomic_DNA"/>
</dbReference>
<comment type="caution">
    <text evidence="4">The sequence shown here is derived from an EMBL/GenBank/DDBJ whole genome shotgun (WGS) entry which is preliminary data.</text>
</comment>
<dbReference type="PANTHER" id="PTHR33741">
    <property type="entry name" value="TRANSMEMBRANE PROTEIN DDB_G0269096-RELATED"/>
    <property type="match status" value="1"/>
</dbReference>
<sequence>MSSLPAARRVSQAQSQSRPRSRSRSQVRQVQSQPQPQPPPRKLSQPFDIDTYLNPYIPRNPLHLFPTWISYWFGYRRPLKAGSKPKPLSAHRHRFQTLSTWTSVFIGAFCGVAIIENVFLAMPPLSGHAVPIIIASFGAAAILEYNTIESPLAQPRNLVVGHFLSAVVAVAITKLFLLLPTYQRFDHLRWLAGALAVGAASVLMSFTKTVHPPAGATALLAATNVEIQELGWWLLPLVLLAAMLMLASALVLNNVAGRRFPIYWWTPVDLKKLRVERRHERERERAHEKNGDGGEVKKQGLGAGVDNLDPEKGVVAPKSSSTSSSSTSLQKNESGGHDRNGGAGNDEDDLRRTETQATMTRRLSRVVSYSSASRVPHRLTFDSEEELERQLSSQDGVVTRTRTRTTSRSRHPGSEEQEQEQEQQEGGGGETTGQQPAEEDIEEGVQDDDDESARIIITRSRIIVPDWLELNDYEDEILRILMERLRDG</sequence>
<feature type="compositionally biased region" description="Basic and acidic residues" evidence="1">
    <location>
        <begin position="280"/>
        <end position="298"/>
    </location>
</feature>
<dbReference type="AlphaFoldDB" id="A0AAN6EPD1"/>
<evidence type="ECO:0000256" key="2">
    <source>
        <dbReference type="SAM" id="Phobius"/>
    </source>
</evidence>
<organism evidence="4 5">
    <name type="scientific">Exophiala dermatitidis</name>
    <name type="common">Black yeast-like fungus</name>
    <name type="synonym">Wangiella dermatitidis</name>
    <dbReference type="NCBI Taxonomy" id="5970"/>
    <lineage>
        <taxon>Eukaryota</taxon>
        <taxon>Fungi</taxon>
        <taxon>Dikarya</taxon>
        <taxon>Ascomycota</taxon>
        <taxon>Pezizomycotina</taxon>
        <taxon>Eurotiomycetes</taxon>
        <taxon>Chaetothyriomycetidae</taxon>
        <taxon>Chaetothyriales</taxon>
        <taxon>Herpotrichiellaceae</taxon>
        <taxon>Exophiala</taxon>
    </lineage>
</organism>
<feature type="compositionally biased region" description="Low complexity" evidence="1">
    <location>
        <begin position="365"/>
        <end position="374"/>
    </location>
</feature>
<accession>A0AAN6EPD1</accession>
<feature type="transmembrane region" description="Helical" evidence="2">
    <location>
        <begin position="230"/>
        <end position="252"/>
    </location>
</feature>
<feature type="compositionally biased region" description="Low complexity" evidence="1">
    <location>
        <begin position="1"/>
        <end position="18"/>
    </location>
</feature>
<reference evidence="4" key="1">
    <citation type="submission" date="2023-01" db="EMBL/GenBank/DDBJ databases">
        <title>Exophiala dermititidis isolated from Cystic Fibrosis Patient.</title>
        <authorList>
            <person name="Kurbessoian T."/>
            <person name="Crocker A."/>
            <person name="Murante D."/>
            <person name="Hogan D.A."/>
            <person name="Stajich J.E."/>
        </authorList>
    </citation>
    <scope>NUCLEOTIDE SEQUENCE</scope>
    <source>
        <strain evidence="4">Ex8</strain>
    </source>
</reference>
<evidence type="ECO:0000256" key="1">
    <source>
        <dbReference type="SAM" id="MobiDB-lite"/>
    </source>
</evidence>
<feature type="transmembrane region" description="Helical" evidence="2">
    <location>
        <begin position="191"/>
        <end position="210"/>
    </location>
</feature>
<feature type="transmembrane region" description="Helical" evidence="2">
    <location>
        <begin position="101"/>
        <end position="122"/>
    </location>
</feature>
<dbReference type="InterPro" id="IPR007065">
    <property type="entry name" value="HPP"/>
</dbReference>
<feature type="compositionally biased region" description="Basic residues" evidence="1">
    <location>
        <begin position="401"/>
        <end position="411"/>
    </location>
</feature>
<feature type="domain" description="HPP transmembrane region" evidence="3">
    <location>
        <begin position="97"/>
        <end position="261"/>
    </location>
</feature>
<feature type="compositionally biased region" description="Low complexity" evidence="1">
    <location>
        <begin position="319"/>
        <end position="328"/>
    </location>
</feature>
<evidence type="ECO:0000259" key="3">
    <source>
        <dbReference type="Pfam" id="PF04982"/>
    </source>
</evidence>
<evidence type="ECO:0000313" key="5">
    <source>
        <dbReference type="Proteomes" id="UP001161757"/>
    </source>
</evidence>
<protein>
    <recommendedName>
        <fullName evidence="3">HPP transmembrane region domain-containing protein</fullName>
    </recommendedName>
</protein>
<feature type="compositionally biased region" description="Acidic residues" evidence="1">
    <location>
        <begin position="437"/>
        <end position="451"/>
    </location>
</feature>
<name>A0AAN6EPD1_EXODE</name>
<keyword evidence="2" id="KW-0472">Membrane</keyword>
<feature type="region of interest" description="Disordered" evidence="1">
    <location>
        <begin position="1"/>
        <end position="44"/>
    </location>
</feature>
<dbReference type="InterPro" id="IPR058581">
    <property type="entry name" value="TM_HPP"/>
</dbReference>
<keyword evidence="2" id="KW-1133">Transmembrane helix</keyword>
<feature type="transmembrane region" description="Helical" evidence="2">
    <location>
        <begin position="129"/>
        <end position="148"/>
    </location>
</feature>
<dbReference type="Proteomes" id="UP001161757">
    <property type="component" value="Unassembled WGS sequence"/>
</dbReference>
<gene>
    <name evidence="4" type="ORF">HRR80_007977</name>
</gene>
<dbReference type="PANTHER" id="PTHR33741:SF5">
    <property type="entry name" value="TRANSMEMBRANE PROTEIN DDB_G0269096-RELATED"/>
    <property type="match status" value="1"/>
</dbReference>
<keyword evidence="2" id="KW-0812">Transmembrane</keyword>
<proteinExistence type="predicted"/>
<evidence type="ECO:0000313" key="4">
    <source>
        <dbReference type="EMBL" id="KAJ8987896.1"/>
    </source>
</evidence>
<feature type="region of interest" description="Disordered" evidence="1">
    <location>
        <begin position="280"/>
        <end position="452"/>
    </location>
</feature>